<evidence type="ECO:0000256" key="1">
    <source>
        <dbReference type="SAM" id="SignalP"/>
    </source>
</evidence>
<dbReference type="EMBL" id="RKQK01000003">
    <property type="protein sequence ID" value="RPE66352.1"/>
    <property type="molecule type" value="Genomic_DNA"/>
</dbReference>
<dbReference type="Proteomes" id="UP000269689">
    <property type="component" value="Unassembled WGS sequence"/>
</dbReference>
<comment type="caution">
    <text evidence="2">The sequence shown here is derived from an EMBL/GenBank/DDBJ whole genome shotgun (WGS) entry which is preliminary data.</text>
</comment>
<sequence>MKKTVLILAASMALTGPVMIPTTASAGVIERACNASDRKAATRALCGCIQQAADMTLKNRDQRRAAKFFKDPHKAQETRQADGSANEAFWKRYKNFGSTATQYCS</sequence>
<keyword evidence="3" id="KW-1185">Reference proteome</keyword>
<dbReference type="OrthoDB" id="7659053at2"/>
<gene>
    <name evidence="2" type="ORF">EDD53_2054</name>
</gene>
<organism evidence="2 3">
    <name type="scientific">Pacificibacter maritimus</name>
    <dbReference type="NCBI Taxonomy" id="762213"/>
    <lineage>
        <taxon>Bacteria</taxon>
        <taxon>Pseudomonadati</taxon>
        <taxon>Pseudomonadota</taxon>
        <taxon>Alphaproteobacteria</taxon>
        <taxon>Rhodobacterales</taxon>
        <taxon>Roseobacteraceae</taxon>
        <taxon>Pacificibacter</taxon>
    </lineage>
</organism>
<evidence type="ECO:0000313" key="3">
    <source>
        <dbReference type="Proteomes" id="UP000269689"/>
    </source>
</evidence>
<name>A0A3N4U7D4_9RHOB</name>
<dbReference type="RefSeq" id="WP_123793110.1">
    <property type="nucleotide sequence ID" value="NZ_RKQK01000003.1"/>
</dbReference>
<feature type="chain" id="PRO_5018120231" evidence="1">
    <location>
        <begin position="27"/>
        <end position="105"/>
    </location>
</feature>
<feature type="signal peptide" evidence="1">
    <location>
        <begin position="1"/>
        <end position="26"/>
    </location>
</feature>
<accession>A0A3N4U7D4</accession>
<evidence type="ECO:0000313" key="2">
    <source>
        <dbReference type="EMBL" id="RPE66352.1"/>
    </source>
</evidence>
<dbReference type="AlphaFoldDB" id="A0A3N4U7D4"/>
<proteinExistence type="predicted"/>
<keyword evidence="1" id="KW-0732">Signal</keyword>
<protein>
    <submittedName>
        <fullName evidence="2">Uncharacterized protein</fullName>
    </submittedName>
</protein>
<reference evidence="2 3" key="1">
    <citation type="submission" date="2018-11" db="EMBL/GenBank/DDBJ databases">
        <title>Genomic Encyclopedia of Type Strains, Phase IV (KMG-IV): sequencing the most valuable type-strain genomes for metagenomic binning, comparative biology and taxonomic classification.</title>
        <authorList>
            <person name="Goeker M."/>
        </authorList>
    </citation>
    <scope>NUCLEOTIDE SEQUENCE [LARGE SCALE GENOMIC DNA]</scope>
    <source>
        <strain evidence="2 3">DSM 104731</strain>
    </source>
</reference>